<dbReference type="AlphaFoldDB" id="A0AAU2JMV0"/>
<dbReference type="Pfam" id="PF04738">
    <property type="entry name" value="Lant_dehydr_N"/>
    <property type="match status" value="1"/>
</dbReference>
<feature type="domain" description="Lantibiotic dehydratase N-terminal" evidence="2">
    <location>
        <begin position="73"/>
        <end position="732"/>
    </location>
</feature>
<dbReference type="EMBL" id="CP108264">
    <property type="protein sequence ID" value="WTU73545.1"/>
    <property type="molecule type" value="Genomic_DNA"/>
</dbReference>
<feature type="compositionally biased region" description="Low complexity" evidence="1">
    <location>
        <begin position="789"/>
        <end position="817"/>
    </location>
</feature>
<gene>
    <name evidence="4" type="ORF">OG327_09450</name>
</gene>
<feature type="region of interest" description="Disordered" evidence="1">
    <location>
        <begin position="39"/>
        <end position="59"/>
    </location>
</feature>
<feature type="region of interest" description="Disordered" evidence="1">
    <location>
        <begin position="786"/>
        <end position="817"/>
    </location>
</feature>
<dbReference type="NCBIfam" id="TIGR03891">
    <property type="entry name" value="thiopep_ocin"/>
    <property type="match status" value="1"/>
</dbReference>
<name>A0AAU2JMV0_9ACTN</name>
<dbReference type="InterPro" id="IPR023809">
    <property type="entry name" value="Thiopep_bacteriocin_synth_dom"/>
</dbReference>
<protein>
    <submittedName>
        <fullName evidence="4">Lantibiotic dehydratase</fullName>
    </submittedName>
</protein>
<proteinExistence type="predicted"/>
<evidence type="ECO:0000256" key="1">
    <source>
        <dbReference type="SAM" id="MobiDB-lite"/>
    </source>
</evidence>
<dbReference type="InterPro" id="IPR006827">
    <property type="entry name" value="Lant_deHydtase_N"/>
</dbReference>
<feature type="compositionally biased region" description="Low complexity" evidence="1">
    <location>
        <begin position="39"/>
        <end position="52"/>
    </location>
</feature>
<evidence type="ECO:0000259" key="2">
    <source>
        <dbReference type="Pfam" id="PF04738"/>
    </source>
</evidence>
<reference evidence="4" key="1">
    <citation type="submission" date="2022-10" db="EMBL/GenBank/DDBJ databases">
        <title>The complete genomes of actinobacterial strains from the NBC collection.</title>
        <authorList>
            <person name="Joergensen T.S."/>
            <person name="Alvarez Arevalo M."/>
            <person name="Sterndorff E.B."/>
            <person name="Faurdal D."/>
            <person name="Vuksanovic O."/>
            <person name="Mourched A.-S."/>
            <person name="Charusanti P."/>
            <person name="Shaw S."/>
            <person name="Blin K."/>
            <person name="Weber T."/>
        </authorList>
    </citation>
    <scope>NUCLEOTIDE SEQUENCE</scope>
    <source>
        <strain evidence="4">NBC_00049</strain>
    </source>
</reference>
<organism evidence="4">
    <name type="scientific">Streptomyces sp. NBC_00049</name>
    <dbReference type="NCBI Taxonomy" id="2903617"/>
    <lineage>
        <taxon>Bacteria</taxon>
        <taxon>Bacillati</taxon>
        <taxon>Actinomycetota</taxon>
        <taxon>Actinomycetes</taxon>
        <taxon>Kitasatosporales</taxon>
        <taxon>Streptomycetaceae</taxon>
        <taxon>Streptomyces</taxon>
    </lineage>
</organism>
<accession>A0AAU2JMV0</accession>
<evidence type="ECO:0000313" key="4">
    <source>
        <dbReference type="EMBL" id="WTU73545.1"/>
    </source>
</evidence>
<feature type="domain" description="Thiopeptide-type bacteriocin biosynthesis" evidence="3">
    <location>
        <begin position="838"/>
        <end position="1098"/>
    </location>
</feature>
<sequence>MQAARPTPASDGGPLYRAADFFLLRAPVLPVQEFLAITAGPGPGDTATGDQDPGPRLDRMRRHGRSLLRDTVERPRVAQALHIASGSVIAGLDRLGEAPEDNRRARRTYSTLLRYLTRMSTRSTPYGLFSGVATGLFTDTADLGMAADPVARTRTRADLGWLLALLKRLEAAPAVRAGLGVRVNSGLYRVGERAVLPGADVYGEEDNRLAGFRITEPAELALRMARLPGTAYGEILDAIAATVPGATRDKAEAFLAQLWDLHALTGDLRPSLLAPHPELELAERLTGLDAAGEVLDGLRTVRELAGRIDAGRGAAPVSRLRDLTAHQKSMAPDYARETFQLDTALAVTGTGLPKGIGAAAADTAEALLRMGSFPARPQHIAEYHSAFLERFGVDSRIPLLQLLSPEAGLDAPNSYGHPVRAFPLPPVGEDRAYVKEMRLAALLTETLRSGAYELEITDERLDRLSVWQAGDQQPRVRPAIDLYAQVAAESPEALRDDDWRLVLAPAGMAEGGRTFGRFFDLFDDATLERLRAYARAEEEICPDVIFADLNYLHPHGRSANVALHPGLRSHEICVNTTPTLPADRQIALDDILVGATGTRFFLRSARLGKELVVSQGHMLSPLQAPNACRLLLELSEDGYAPLAGFDWGALRMSPFLPRVVRGRAVLHPAQWSLTPERLGLPAGKDALPGRDDFYAAVQRWREQWNVPRYVSLMYMDNWLALDLEHPLSVDELYDEVASLSGADRQHVIIQEAPGGFPRTWLRDPAGGQYLNEIVVPLLAADPERCRRSAAPAGPAAQVPGPDPAAPEADPVAPGPDPVALADLRAPELRRSFPPGSEWTYLKLYCPVGGQDDVVAGPLRELAESLGSQGAVDRWFFLRYADPMPHLRIRFRAARLELSAPVLAACLDWANGLIAEGLAHDVAVVAYDREVERYGGPAAIDALERVFQANSEVCAALVAARSHGGVPLDAEVLCVLGMHALYRDWGTDPLEMLPPPAGKRISEEARKYFRRVQRQLCDLLVPWDVHPDESARTSRDHLEGILSRQQATLAEAGEHVRALASTDRLVGDERQMLASLAHMHANRFLGLGQERERLCQDLWVLAAEAIRRRPAAAAPAQGDPR</sequence>
<dbReference type="Pfam" id="PF14028">
    <property type="entry name" value="Lant_dehydr_C"/>
    <property type="match status" value="1"/>
</dbReference>
<evidence type="ECO:0000259" key="3">
    <source>
        <dbReference type="Pfam" id="PF14028"/>
    </source>
</evidence>